<protein>
    <submittedName>
        <fullName evidence="2">Uncharacterized protein</fullName>
    </submittedName>
</protein>
<dbReference type="STRING" id="472963.BKP45_05000"/>
<evidence type="ECO:0000313" key="3">
    <source>
        <dbReference type="Proteomes" id="UP000180057"/>
    </source>
</evidence>
<sequence length="83" mass="9586">MRAVQQAFEHRHKLRGDQSMSDQKYAATYQFGKTKVHIVAPEPVSKEEHEQRVREFHLAGWAIWNSLPVEKRLSINEAAAGEE</sequence>
<accession>A0A1S2MCW0</accession>
<reference evidence="2 3" key="1">
    <citation type="submission" date="2016-10" db="EMBL/GenBank/DDBJ databases">
        <title>Draft genome sequences of four alkaliphilic bacteria belonging to the Anaerobacillus genus.</title>
        <authorList>
            <person name="Bassil N.M."/>
            <person name="Lloyd J.R."/>
        </authorList>
    </citation>
    <scope>NUCLEOTIDE SEQUENCE [LARGE SCALE GENOMIC DNA]</scope>
    <source>
        <strain evidence="2 3">DSM 22531</strain>
    </source>
</reference>
<comment type="caution">
    <text evidence="2">The sequence shown here is derived from an EMBL/GenBank/DDBJ whole genome shotgun (WGS) entry which is preliminary data.</text>
</comment>
<evidence type="ECO:0000313" key="2">
    <source>
        <dbReference type="EMBL" id="OIJ22499.1"/>
    </source>
</evidence>
<name>A0A1S2MCW0_9BACI</name>
<dbReference type="Proteomes" id="UP000180057">
    <property type="component" value="Unassembled WGS sequence"/>
</dbReference>
<dbReference type="EMBL" id="MLQS01000001">
    <property type="protein sequence ID" value="OIJ22499.1"/>
    <property type="molecule type" value="Genomic_DNA"/>
</dbReference>
<organism evidence="2 3">
    <name type="scientific">Anaerobacillus alkalidiazotrophicus</name>
    <dbReference type="NCBI Taxonomy" id="472963"/>
    <lineage>
        <taxon>Bacteria</taxon>
        <taxon>Bacillati</taxon>
        <taxon>Bacillota</taxon>
        <taxon>Bacilli</taxon>
        <taxon>Bacillales</taxon>
        <taxon>Bacillaceae</taxon>
        <taxon>Anaerobacillus</taxon>
    </lineage>
</organism>
<proteinExistence type="predicted"/>
<gene>
    <name evidence="2" type="ORF">BKP45_05000</name>
</gene>
<keyword evidence="3" id="KW-1185">Reference proteome</keyword>
<feature type="region of interest" description="Disordered" evidence="1">
    <location>
        <begin position="1"/>
        <end position="20"/>
    </location>
</feature>
<evidence type="ECO:0000256" key="1">
    <source>
        <dbReference type="SAM" id="MobiDB-lite"/>
    </source>
</evidence>
<dbReference type="AlphaFoldDB" id="A0A1S2MCW0"/>